<proteinExistence type="predicted"/>
<organism evidence="1 2">
    <name type="scientific">Nicotiana tabacum</name>
    <name type="common">Common tobacco</name>
    <dbReference type="NCBI Taxonomy" id="4097"/>
    <lineage>
        <taxon>Eukaryota</taxon>
        <taxon>Viridiplantae</taxon>
        <taxon>Streptophyta</taxon>
        <taxon>Embryophyta</taxon>
        <taxon>Tracheophyta</taxon>
        <taxon>Spermatophyta</taxon>
        <taxon>Magnoliopsida</taxon>
        <taxon>eudicotyledons</taxon>
        <taxon>Gunneridae</taxon>
        <taxon>Pentapetalae</taxon>
        <taxon>asterids</taxon>
        <taxon>lamiids</taxon>
        <taxon>Solanales</taxon>
        <taxon>Solanaceae</taxon>
        <taxon>Nicotianoideae</taxon>
        <taxon>Nicotianeae</taxon>
        <taxon>Nicotiana</taxon>
    </lineage>
</organism>
<name>A0AC58TE11_TOBAC</name>
<dbReference type="Proteomes" id="UP000790787">
    <property type="component" value="Chromosome 19"/>
</dbReference>
<sequence length="260" mass="29870">MRTKEANCLKDEEAKRIKDKMKSPSFNSFKANLVESASTFVKGRFKGKQKKDQKKGFETFSPVVKMVTVRVVLALAAAYNWNLHQMDAYNAFLQGDLTKESFTTVEYDQYLNLKEDEKLPDAGPYQRLVRKLMYLTMTRPDISYAVHVLRLCKELGAEVELPMELHYDSKAAIQITANPTFHERTKHIEIDLHFIRERIQQGVIKTIYVISKVQEADLFTKAMGRSQHEYLMSNLGVLNLFAPSSLMGSVEEKNEHVPIT</sequence>
<keyword evidence="1" id="KW-1185">Reference proteome</keyword>
<gene>
    <name evidence="2" type="primary">LOC142173731</name>
</gene>
<protein>
    <submittedName>
        <fullName evidence="2">Uncharacterized protein LOC142173731</fullName>
    </submittedName>
</protein>
<dbReference type="RefSeq" id="XP_075095472.1">
    <property type="nucleotide sequence ID" value="XM_075239371.1"/>
</dbReference>
<reference evidence="1" key="1">
    <citation type="journal article" date="2014" name="Nat. Commun.">
        <title>The tobacco genome sequence and its comparison with those of tomato and potato.</title>
        <authorList>
            <person name="Sierro N."/>
            <person name="Battey J.N."/>
            <person name="Ouadi S."/>
            <person name="Bakaher N."/>
            <person name="Bovet L."/>
            <person name="Willig A."/>
            <person name="Goepfert S."/>
            <person name="Peitsch M.C."/>
            <person name="Ivanov N.V."/>
        </authorList>
    </citation>
    <scope>NUCLEOTIDE SEQUENCE [LARGE SCALE GENOMIC DNA]</scope>
</reference>
<evidence type="ECO:0000313" key="1">
    <source>
        <dbReference type="Proteomes" id="UP000790787"/>
    </source>
</evidence>
<reference evidence="2" key="2">
    <citation type="submission" date="2025-08" db="UniProtKB">
        <authorList>
            <consortium name="RefSeq"/>
        </authorList>
    </citation>
    <scope>IDENTIFICATION</scope>
    <source>
        <tissue evidence="2">Leaf</tissue>
    </source>
</reference>
<accession>A0AC58TE11</accession>
<evidence type="ECO:0000313" key="2">
    <source>
        <dbReference type="RefSeq" id="XP_075095472.1"/>
    </source>
</evidence>